<proteinExistence type="inferred from homology"/>
<feature type="region of interest" description="Disordered" evidence="3">
    <location>
        <begin position="323"/>
        <end position="353"/>
    </location>
</feature>
<reference evidence="6" key="1">
    <citation type="submission" date="2023-06" db="EMBL/GenBank/DDBJ databases">
        <title>Genomic analysis of the entomopathogenic nematode Steinernema hermaphroditum.</title>
        <authorList>
            <person name="Schwarz E.M."/>
            <person name="Heppert J.K."/>
            <person name="Baniya A."/>
            <person name="Schwartz H.T."/>
            <person name="Tan C.-H."/>
            <person name="Antoshechkin I."/>
            <person name="Sternberg P.W."/>
            <person name="Goodrich-Blair H."/>
            <person name="Dillman A.R."/>
        </authorList>
    </citation>
    <scope>NUCLEOTIDE SEQUENCE</scope>
    <source>
        <strain evidence="6">PS9179</strain>
        <tissue evidence="6">Whole animal</tissue>
    </source>
</reference>
<dbReference type="InterPro" id="IPR019381">
    <property type="entry name" value="PACS1/2_C"/>
</dbReference>
<keyword evidence="2" id="KW-0597">Phosphoprotein</keyword>
<comment type="caution">
    <text evidence="6">The sequence shown here is derived from an EMBL/GenBank/DDBJ whole genome shotgun (WGS) entry which is preliminary data.</text>
</comment>
<evidence type="ECO:0000313" key="6">
    <source>
        <dbReference type="EMBL" id="KAK0411291.1"/>
    </source>
</evidence>
<feature type="region of interest" description="Disordered" evidence="3">
    <location>
        <begin position="372"/>
        <end position="392"/>
    </location>
</feature>
<feature type="compositionally biased region" description="Low complexity" evidence="3">
    <location>
        <begin position="372"/>
        <end position="386"/>
    </location>
</feature>
<evidence type="ECO:0000259" key="4">
    <source>
        <dbReference type="Pfam" id="PF10254"/>
    </source>
</evidence>
<dbReference type="AlphaFoldDB" id="A0AA39HSK4"/>
<dbReference type="Proteomes" id="UP001175271">
    <property type="component" value="Unassembled WGS sequence"/>
</dbReference>
<feature type="region of interest" description="Disordered" evidence="3">
    <location>
        <begin position="728"/>
        <end position="752"/>
    </location>
</feature>
<dbReference type="EMBL" id="JAUCMV010000003">
    <property type="protein sequence ID" value="KAK0411291.1"/>
    <property type="molecule type" value="Genomic_DNA"/>
</dbReference>
<feature type="domain" description="Phosphofurin acidic cluster sorting protein 1/2 C-terminal" evidence="4">
    <location>
        <begin position="424"/>
        <end position="860"/>
    </location>
</feature>
<feature type="compositionally biased region" description="Acidic residues" evidence="3">
    <location>
        <begin position="198"/>
        <end position="213"/>
    </location>
</feature>
<evidence type="ECO:0008006" key="8">
    <source>
        <dbReference type="Google" id="ProtNLM"/>
    </source>
</evidence>
<dbReference type="InterPro" id="IPR057541">
    <property type="entry name" value="PACS1/2_N"/>
</dbReference>
<feature type="region of interest" description="Disordered" evidence="3">
    <location>
        <begin position="689"/>
        <end position="708"/>
    </location>
</feature>
<dbReference type="PANTHER" id="PTHR13280">
    <property type="entry name" value="PHOSPHOFURIN ACIDIC CLUSTER SORTING PROTEIN"/>
    <property type="match status" value="1"/>
</dbReference>
<evidence type="ECO:0000256" key="3">
    <source>
        <dbReference type="SAM" id="MobiDB-lite"/>
    </source>
</evidence>
<dbReference type="Pfam" id="PF10254">
    <property type="entry name" value="Pacs-1"/>
    <property type="match status" value="1"/>
</dbReference>
<evidence type="ECO:0000256" key="2">
    <source>
        <dbReference type="ARBA" id="ARBA00022553"/>
    </source>
</evidence>
<feature type="compositionally biased region" description="Polar residues" evidence="3">
    <location>
        <begin position="728"/>
        <end position="742"/>
    </location>
</feature>
<evidence type="ECO:0000256" key="1">
    <source>
        <dbReference type="ARBA" id="ARBA00008590"/>
    </source>
</evidence>
<evidence type="ECO:0000313" key="7">
    <source>
        <dbReference type="Proteomes" id="UP001175271"/>
    </source>
</evidence>
<gene>
    <name evidence="6" type="ORF">QR680_005584</name>
</gene>
<keyword evidence="7" id="KW-1185">Reference proteome</keyword>
<organism evidence="6 7">
    <name type="scientific">Steinernema hermaphroditum</name>
    <dbReference type="NCBI Taxonomy" id="289476"/>
    <lineage>
        <taxon>Eukaryota</taxon>
        <taxon>Metazoa</taxon>
        <taxon>Ecdysozoa</taxon>
        <taxon>Nematoda</taxon>
        <taxon>Chromadorea</taxon>
        <taxon>Rhabditida</taxon>
        <taxon>Tylenchina</taxon>
        <taxon>Panagrolaimomorpha</taxon>
        <taxon>Strongyloidoidea</taxon>
        <taxon>Steinernematidae</taxon>
        <taxon>Steinernema</taxon>
    </lineage>
</organism>
<feature type="compositionally biased region" description="Basic and acidic residues" evidence="3">
    <location>
        <begin position="329"/>
        <end position="343"/>
    </location>
</feature>
<evidence type="ECO:0000259" key="5">
    <source>
        <dbReference type="Pfam" id="PF25332"/>
    </source>
</evidence>
<comment type="similarity">
    <text evidence="1">Belongs to the PACS family.</text>
</comment>
<dbReference type="Pfam" id="PF25332">
    <property type="entry name" value="C2_PACS_N"/>
    <property type="match status" value="1"/>
</dbReference>
<accession>A0AA39HSK4</accession>
<protein>
    <recommendedName>
        <fullName evidence="8">Phosphofurin acidic cluster sorting protein 2</fullName>
    </recommendedName>
</protein>
<feature type="domain" description="Phosphofurin acidic cluster sorting protein 1/2 N-terminal C2" evidence="5">
    <location>
        <begin position="8"/>
        <end position="172"/>
    </location>
</feature>
<feature type="compositionally biased region" description="Basic residues" evidence="3">
    <location>
        <begin position="224"/>
        <end position="239"/>
    </location>
</feature>
<dbReference type="GO" id="GO:0072659">
    <property type="term" value="P:protein localization to plasma membrane"/>
    <property type="evidence" value="ECO:0007669"/>
    <property type="project" value="TreeGrafter"/>
</dbReference>
<dbReference type="PANTHER" id="PTHR13280:SF17">
    <property type="entry name" value="KRUEPPEL TARGET AT 95D, ISOFORM A"/>
    <property type="match status" value="1"/>
</dbReference>
<name>A0AA39HSK4_9BILA</name>
<sequence>MAESSRIVPMRLYANWESDRASSSTVQRVFSMSLNRLVLFSVNEPLTSLVVTVKLQGYKRTLRSNDFPVPSSDQVDVALNISFTVQYPHFLKRKNNVLQILLQRRKKYKTRPIPGFKTLAVGCISLTEVLQYGYVREIQLWSPEVAEKEDAAQNVKAIGCLFVSNCCTQAVDSDHETIFRRVANAGADAKQTDLLVSDDEEMDSSNDDGDSDVDQQGLSARSSQRTKHRMHNSRKAARQKNLKQKFVSLLRKFKVPEDDESVTTSHKGMVAPTAEELEELFEELDNLSDSGPDLEIDKLSIVSVPRPGLRPYFGATASREVLPPISDHIGSEDSKDSDEHEAASSEADNAVLIESAPSSDLSRRLLRAGHSLPSSSAEASSIPHSSTVGSISTAHRGPLHMARNLASMCDGKPGVNSARTVSVSEQLATILRSGDDLATSPPIPSSESIWLCSSSDFSWVAPLVANNFSGLRVIDCLTLSDVKTVISAVVLKIQKFCNFNSSPPPLSVLGVCGSDRHVSLVLRAYVDALLDNKSSQDWLSYLRFTVVAPPHSLIGRYLSTCVAAGYTCLSDSHWRNLFERQTTTELTSAVLKEIGEKLKAATSTAVPTSHLSPFNMPIGETMLQLADGVVDERDNTQVFVPFLTEVRVGPILTSEEENDSVQSSPRQANCNFDEFPSCAHHINPSTSVQAFTNASGSPPNSPLSLNKPADGKELQVEYWTTGVGDFPSTTSSSAVSGNQPATPQKKDSTVTAGTKWSMKASFRQLSVTRRTLSPLLSLSFSKHQKRKDKMLHKLGMKNRQRADQADTSLNQSIPNVTRMICSGKHSNLKVVIDGTIWSGVKFFQTSSQWQTHVKHFPICLQVSLPPRSHES</sequence>
<feature type="region of interest" description="Disordered" evidence="3">
    <location>
        <begin position="198"/>
        <end position="239"/>
    </location>
</feature>